<comment type="caution">
    <text evidence="1">The sequence shown here is derived from an EMBL/GenBank/DDBJ whole genome shotgun (WGS) entry which is preliminary data.</text>
</comment>
<sequence>MPRFEVAPPDERTRSFFVEALLEEDEEAAVRVDVDLVR</sequence>
<organism evidence="1 2">
    <name type="scientific">Saccharomonospora viridis</name>
    <dbReference type="NCBI Taxonomy" id="1852"/>
    <lineage>
        <taxon>Bacteria</taxon>
        <taxon>Bacillati</taxon>
        <taxon>Actinomycetota</taxon>
        <taxon>Actinomycetes</taxon>
        <taxon>Pseudonocardiales</taxon>
        <taxon>Pseudonocardiaceae</taxon>
        <taxon>Saccharomonospora</taxon>
    </lineage>
</organism>
<name>A0A837D8Z7_9PSEU</name>
<reference evidence="1 2" key="1">
    <citation type="submission" date="2014-10" db="EMBL/GenBank/DDBJ databases">
        <title>Genome sequence of Micropolyspora internatus JCM3315.</title>
        <authorList>
            <person name="Shin S.-K."/>
            <person name="Yi H."/>
        </authorList>
    </citation>
    <scope>NUCLEOTIDE SEQUENCE [LARGE SCALE GENOMIC DNA]</scope>
    <source>
        <strain evidence="1 2">JCM 3315</strain>
    </source>
</reference>
<dbReference type="EMBL" id="JRZE01000005">
    <property type="protein sequence ID" value="KHF43675.1"/>
    <property type="molecule type" value="Genomic_DNA"/>
</dbReference>
<dbReference type="Proteomes" id="UP000030848">
    <property type="component" value="Unassembled WGS sequence"/>
</dbReference>
<accession>A0A837D8Z7</accession>
<evidence type="ECO:0000313" key="2">
    <source>
        <dbReference type="Proteomes" id="UP000030848"/>
    </source>
</evidence>
<proteinExistence type="predicted"/>
<gene>
    <name evidence="1" type="ORF">MINT15_24000</name>
</gene>
<evidence type="ECO:0000313" key="1">
    <source>
        <dbReference type="EMBL" id="KHF43675.1"/>
    </source>
</evidence>
<dbReference type="AlphaFoldDB" id="A0A837D8Z7"/>
<protein>
    <submittedName>
        <fullName evidence="1">Uncharacterized protein</fullName>
    </submittedName>
</protein>